<accession>A0A9W9GBW4</accession>
<dbReference type="AlphaFoldDB" id="A0A9W9GBW4"/>
<reference evidence="1" key="2">
    <citation type="journal article" date="2023" name="IMA Fungus">
        <title>Comparative genomic study of the Penicillium genus elucidates a diverse pangenome and 15 lateral gene transfer events.</title>
        <authorList>
            <person name="Petersen C."/>
            <person name="Sorensen T."/>
            <person name="Nielsen M.R."/>
            <person name="Sondergaard T.E."/>
            <person name="Sorensen J.L."/>
            <person name="Fitzpatrick D.A."/>
            <person name="Frisvad J.C."/>
            <person name="Nielsen K.L."/>
        </authorList>
    </citation>
    <scope>NUCLEOTIDE SEQUENCE</scope>
    <source>
        <strain evidence="1">IBT 30069</strain>
    </source>
</reference>
<proteinExistence type="predicted"/>
<reference evidence="1" key="1">
    <citation type="submission" date="2022-11" db="EMBL/GenBank/DDBJ databases">
        <authorList>
            <person name="Petersen C."/>
        </authorList>
    </citation>
    <scope>NUCLEOTIDE SEQUENCE</scope>
    <source>
        <strain evidence="1">IBT 30069</strain>
    </source>
</reference>
<comment type="caution">
    <text evidence="1">The sequence shown here is derived from an EMBL/GenBank/DDBJ whole genome shotgun (WGS) entry which is preliminary data.</text>
</comment>
<dbReference type="Proteomes" id="UP001149165">
    <property type="component" value="Unassembled WGS sequence"/>
</dbReference>
<dbReference type="EMBL" id="JAPQKH010000001">
    <property type="protein sequence ID" value="KAJ5115747.1"/>
    <property type="molecule type" value="Genomic_DNA"/>
</dbReference>
<gene>
    <name evidence="1" type="ORF">N7456_000095</name>
</gene>
<sequence length="155" mass="17937">MDSTSPREATKEQKDLTPLAQHALAHFKERSTNMILKYGDIFEDDGIYHHIYTLASRNYHYPDHPLTPKESYKNDEKAYQRFRSDYVADALKTLNRNKELGWLCRSEQREVLGEILDMWMDFLSDREYKASIEGASSVAETTGLDIQASPTTQNN</sequence>
<evidence type="ECO:0000313" key="2">
    <source>
        <dbReference type="Proteomes" id="UP001149165"/>
    </source>
</evidence>
<protein>
    <submittedName>
        <fullName evidence="1">Uncharacterized protein</fullName>
    </submittedName>
</protein>
<keyword evidence="2" id="KW-1185">Reference proteome</keyword>
<organism evidence="1 2">
    <name type="scientific">Penicillium angulare</name>
    <dbReference type="NCBI Taxonomy" id="116970"/>
    <lineage>
        <taxon>Eukaryota</taxon>
        <taxon>Fungi</taxon>
        <taxon>Dikarya</taxon>
        <taxon>Ascomycota</taxon>
        <taxon>Pezizomycotina</taxon>
        <taxon>Eurotiomycetes</taxon>
        <taxon>Eurotiomycetidae</taxon>
        <taxon>Eurotiales</taxon>
        <taxon>Aspergillaceae</taxon>
        <taxon>Penicillium</taxon>
    </lineage>
</organism>
<evidence type="ECO:0000313" key="1">
    <source>
        <dbReference type="EMBL" id="KAJ5115747.1"/>
    </source>
</evidence>
<name>A0A9W9GBW4_9EURO</name>